<evidence type="ECO:0000313" key="3">
    <source>
        <dbReference type="Proteomes" id="UP000675968"/>
    </source>
</evidence>
<dbReference type="AlphaFoldDB" id="A0A8T4LAW2"/>
<evidence type="ECO:0008006" key="4">
    <source>
        <dbReference type="Google" id="ProtNLM"/>
    </source>
</evidence>
<dbReference type="SUPFAM" id="SSF53335">
    <property type="entry name" value="S-adenosyl-L-methionine-dependent methyltransferases"/>
    <property type="match status" value="1"/>
</dbReference>
<dbReference type="Proteomes" id="UP000675968">
    <property type="component" value="Unassembled WGS sequence"/>
</dbReference>
<organism evidence="2 3">
    <name type="scientific">Candidatus Iainarchaeum sp</name>
    <dbReference type="NCBI Taxonomy" id="3101447"/>
    <lineage>
        <taxon>Archaea</taxon>
        <taxon>Candidatus Iainarchaeota</taxon>
        <taxon>Candidatus Iainarchaeia</taxon>
        <taxon>Candidatus Iainarchaeales</taxon>
        <taxon>Candidatus Iainarchaeaceae</taxon>
        <taxon>Candidatus Iainarchaeum</taxon>
    </lineage>
</organism>
<feature type="compositionally biased region" description="Basic residues" evidence="1">
    <location>
        <begin position="1"/>
        <end position="23"/>
    </location>
</feature>
<gene>
    <name evidence="2" type="ORF">J4215_04640</name>
</gene>
<name>A0A8T4LAW2_9ARCH</name>
<accession>A0A8T4LAW2</accession>
<dbReference type="InterPro" id="IPR029063">
    <property type="entry name" value="SAM-dependent_MTases_sf"/>
</dbReference>
<proteinExistence type="predicted"/>
<protein>
    <recommendedName>
        <fullName evidence="4">Methyltransferase domain-containing protein</fullName>
    </recommendedName>
</protein>
<reference evidence="2" key="1">
    <citation type="submission" date="2021-03" db="EMBL/GenBank/DDBJ databases">
        <authorList>
            <person name="Jaffe A."/>
        </authorList>
    </citation>
    <scope>NUCLEOTIDE SEQUENCE</scope>
    <source>
        <strain evidence="2">RIFCSPLOWO2_01_FULL_AR10_48_17</strain>
    </source>
</reference>
<comment type="caution">
    <text evidence="2">The sequence shown here is derived from an EMBL/GenBank/DDBJ whole genome shotgun (WGS) entry which is preliminary data.</text>
</comment>
<dbReference type="EMBL" id="JAGVWC010000010">
    <property type="protein sequence ID" value="MBS3061840.1"/>
    <property type="molecule type" value="Genomic_DNA"/>
</dbReference>
<evidence type="ECO:0000313" key="2">
    <source>
        <dbReference type="EMBL" id="MBS3061840.1"/>
    </source>
</evidence>
<feature type="region of interest" description="Disordered" evidence="1">
    <location>
        <begin position="1"/>
        <end position="25"/>
    </location>
</feature>
<evidence type="ECO:0000256" key="1">
    <source>
        <dbReference type="SAM" id="MobiDB-lite"/>
    </source>
</evidence>
<reference evidence="2" key="2">
    <citation type="submission" date="2021-05" db="EMBL/GenBank/DDBJ databases">
        <title>Protein family content uncovers lineage relationships and bacterial pathway maintenance mechanisms in DPANN archaea.</title>
        <authorList>
            <person name="Castelle C.J."/>
            <person name="Meheust R."/>
            <person name="Jaffe A.L."/>
            <person name="Seitz K."/>
            <person name="Gong X."/>
            <person name="Baker B.J."/>
            <person name="Banfield J.F."/>
        </authorList>
    </citation>
    <scope>NUCLEOTIDE SEQUENCE</scope>
    <source>
        <strain evidence="2">RIFCSPLOWO2_01_FULL_AR10_48_17</strain>
    </source>
</reference>
<sequence>MPHPKKRQQQIHSRQQRRQKRGQWLKLSAKEREEVRFQREYYPKISDYLQPDQRSIFGVSDLHEHDFLEAVVSQRQKKPNEPIHVLNEGAGRSTFSAELKQLANLFQIPVQVTETDLRPLFRATKNVSPEEIVSKFGKKKFQVIVSTFGGFNYTRANRRHALVNFIQALSPGGLASIVFMHQHLAAVSAEVRQVQKRFPEISFEIKQNRRIHAAYILTMRKPASSPNI</sequence>